<protein>
    <submittedName>
        <fullName evidence="1">Uncharacterized protein</fullName>
    </submittedName>
</protein>
<dbReference type="Proteomes" id="UP001167871">
    <property type="component" value="Unassembled WGS sequence"/>
</dbReference>
<dbReference type="EMBL" id="JAUEII010000002">
    <property type="protein sequence ID" value="MDN0048173.1"/>
    <property type="molecule type" value="Genomic_DNA"/>
</dbReference>
<gene>
    <name evidence="1" type="ORF">QVO10_02010</name>
</gene>
<reference evidence="1" key="1">
    <citation type="submission" date="2023-06" db="EMBL/GenBank/DDBJ databases">
        <authorList>
            <person name="Zeman M."/>
            <person name="Kubasova T."/>
            <person name="Jahodarova E."/>
            <person name="Nykrynova M."/>
            <person name="Rychlik I."/>
        </authorList>
    </citation>
    <scope>NUCLEOTIDE SEQUENCE</scope>
    <source>
        <strain evidence="1">84_SSukc20</strain>
    </source>
</reference>
<evidence type="ECO:0000313" key="1">
    <source>
        <dbReference type="EMBL" id="MDN0048173.1"/>
    </source>
</evidence>
<name>A0ABT7X265_9BACE</name>
<proteinExistence type="predicted"/>
<organism evidence="1 2">
    <name type="scientific">Bacteroides gallinaceum</name>
    <dbReference type="NCBI Taxonomy" id="1462571"/>
    <lineage>
        <taxon>Bacteria</taxon>
        <taxon>Pseudomonadati</taxon>
        <taxon>Bacteroidota</taxon>
        <taxon>Bacteroidia</taxon>
        <taxon>Bacteroidales</taxon>
        <taxon>Bacteroidaceae</taxon>
        <taxon>Bacteroides</taxon>
    </lineage>
</organism>
<sequence>MDAFGRMRYAPTWDVCKYSFNYLSSTITDDEGVENIVALLFRIDHPRAVQISGEFARAVQLFHEKPE</sequence>
<evidence type="ECO:0000313" key="2">
    <source>
        <dbReference type="Proteomes" id="UP001167871"/>
    </source>
</evidence>
<dbReference type="RefSeq" id="WP_204471784.1">
    <property type="nucleotide sequence ID" value="NZ_JACJJJ010000014.1"/>
</dbReference>
<accession>A0ABT7X265</accession>
<comment type="caution">
    <text evidence="1">The sequence shown here is derived from an EMBL/GenBank/DDBJ whole genome shotgun (WGS) entry which is preliminary data.</text>
</comment>
<keyword evidence="2" id="KW-1185">Reference proteome</keyword>
<reference evidence="1" key="2">
    <citation type="submission" date="2024-05" db="EMBL/GenBank/DDBJ databases">
        <title>Identification and characterization of horizontal gene transfer across gut microbiota members of farm animals based on homology search.</title>
        <authorList>
            <person name="Schwarzerova J."/>
            <person name="Nykrynova M."/>
            <person name="Jureckova K."/>
            <person name="Cejkova D."/>
            <person name="Rychlik I."/>
        </authorList>
    </citation>
    <scope>NUCLEOTIDE SEQUENCE</scope>
    <source>
        <strain evidence="1">84_SSukc20</strain>
    </source>
</reference>